<evidence type="ECO:0000256" key="2">
    <source>
        <dbReference type="ARBA" id="ARBA00010627"/>
    </source>
</evidence>
<organism evidence="5">
    <name type="scientific">Cuerna arida</name>
    <dbReference type="NCBI Taxonomy" id="1464854"/>
    <lineage>
        <taxon>Eukaryota</taxon>
        <taxon>Metazoa</taxon>
        <taxon>Ecdysozoa</taxon>
        <taxon>Arthropoda</taxon>
        <taxon>Hexapoda</taxon>
        <taxon>Insecta</taxon>
        <taxon>Pterygota</taxon>
        <taxon>Neoptera</taxon>
        <taxon>Paraneoptera</taxon>
        <taxon>Hemiptera</taxon>
        <taxon>Auchenorrhyncha</taxon>
        <taxon>Membracoidea</taxon>
        <taxon>Cicadellidae</taxon>
        <taxon>Cicadellinae</taxon>
        <taxon>Proconiini</taxon>
        <taxon>Cuerna</taxon>
    </lineage>
</organism>
<dbReference type="AlphaFoldDB" id="A0A1B6F3P2"/>
<proteinExistence type="inferred from homology"/>
<reference evidence="5" key="1">
    <citation type="submission" date="2015-11" db="EMBL/GenBank/DDBJ databases">
        <title>De novo transcriptome assembly of four potential Pierce s Disease insect vectors from Arizona vineyards.</title>
        <authorList>
            <person name="Tassone E.E."/>
        </authorList>
    </citation>
    <scope>NUCLEOTIDE SEQUENCE</scope>
</reference>
<dbReference type="PANTHER" id="PTHR33967:SF1">
    <property type="entry name" value="RAGULATOR COMPLEX PROTEIN LAMTOR4"/>
    <property type="match status" value="1"/>
</dbReference>
<dbReference type="GO" id="GO:0005085">
    <property type="term" value="F:guanyl-nucleotide exchange factor activity"/>
    <property type="evidence" value="ECO:0007669"/>
    <property type="project" value="TreeGrafter"/>
</dbReference>
<evidence type="ECO:0000256" key="3">
    <source>
        <dbReference type="ARBA" id="ARBA00023228"/>
    </source>
</evidence>
<comment type="subcellular location">
    <subcellularLocation>
        <location evidence="1">Lysosome</location>
    </subcellularLocation>
</comment>
<protein>
    <recommendedName>
        <fullName evidence="4">Late endosomal/lysosomal adaptor and MAPK and MTOR activator 4</fullName>
    </recommendedName>
</protein>
<dbReference type="InterPro" id="IPR034601">
    <property type="entry name" value="LAMTOR4"/>
</dbReference>
<evidence type="ECO:0000256" key="4">
    <source>
        <dbReference type="ARBA" id="ARBA00032690"/>
    </source>
</evidence>
<name>A0A1B6F3P2_9HEMI</name>
<dbReference type="GO" id="GO:0005764">
    <property type="term" value="C:lysosome"/>
    <property type="evidence" value="ECO:0007669"/>
    <property type="project" value="UniProtKB-SubCell"/>
</dbReference>
<gene>
    <name evidence="5" type="ORF">g.14419</name>
</gene>
<dbReference type="SUPFAM" id="SSF103196">
    <property type="entry name" value="Roadblock/LC7 domain"/>
    <property type="match status" value="1"/>
</dbReference>
<dbReference type="GO" id="GO:0032008">
    <property type="term" value="P:positive regulation of TOR signaling"/>
    <property type="evidence" value="ECO:0007669"/>
    <property type="project" value="InterPro"/>
</dbReference>
<sequence length="112" mass="12325">MMSLERIQDQIGYLVLNEDGAVIASGGELENSEHVANIVTDLISLADNILPNEEGYKKISVTYSNFSYVICLSNKKLYVIKKRHVWTPPSPPTPPPPTILEIVDEDATAVNA</sequence>
<dbReference type="GO" id="GO:0071986">
    <property type="term" value="C:Ragulator complex"/>
    <property type="evidence" value="ECO:0007669"/>
    <property type="project" value="InterPro"/>
</dbReference>
<dbReference type="EMBL" id="GECZ01024887">
    <property type="protein sequence ID" value="JAS44882.1"/>
    <property type="molecule type" value="Transcribed_RNA"/>
</dbReference>
<keyword evidence="3" id="KW-0458">Lysosome</keyword>
<accession>A0A1B6F3P2</accession>
<dbReference type="GO" id="GO:0071230">
    <property type="term" value="P:cellular response to amino acid stimulus"/>
    <property type="evidence" value="ECO:0007669"/>
    <property type="project" value="InterPro"/>
</dbReference>
<dbReference type="PANTHER" id="PTHR33967">
    <property type="entry name" value="RAGULATOR COMPLEX PROTEIN LAMTOR4"/>
    <property type="match status" value="1"/>
</dbReference>
<evidence type="ECO:0000313" key="5">
    <source>
        <dbReference type="EMBL" id="JAS44882.1"/>
    </source>
</evidence>
<evidence type="ECO:0000256" key="1">
    <source>
        <dbReference type="ARBA" id="ARBA00004371"/>
    </source>
</evidence>
<comment type="similarity">
    <text evidence="2">Belongs to the LAMTOR4 family.</text>
</comment>